<dbReference type="SUPFAM" id="SSF56645">
    <property type="entry name" value="Acyl-CoA dehydrogenase NM domain-like"/>
    <property type="match status" value="1"/>
</dbReference>
<comment type="caution">
    <text evidence="7">The sequence shown here is derived from an EMBL/GenBank/DDBJ whole genome shotgun (WGS) entry which is preliminary data.</text>
</comment>
<keyword evidence="1" id="KW-0285">Flavoprotein</keyword>
<evidence type="ECO:0000256" key="3">
    <source>
        <dbReference type="ARBA" id="ARBA00023002"/>
    </source>
</evidence>
<evidence type="ECO:0000259" key="6">
    <source>
        <dbReference type="Pfam" id="PF11794"/>
    </source>
</evidence>
<keyword evidence="2 4" id="KW-0274">FAD</keyword>
<sequence length="486" mass="53499">MAARTGAEYKAGLKDDRVVYLGDGKVDVANDPRLAGSIDGMAGYFDWQHTYADECLIPDPERSGEKMNVSLMLPKNAEDLAIRHRGLERLSRYSNGMLGRTPDYVNVVLSGHTARADIWARGKPEGYERLKKFHREVIEGDLSMTHTIVHANIDKSVGDLAGMNTDLTLRVVGRNENGIIVRGGKVLATLGPLADELYVYSSAPIPSGGEDYALIFSIPVNTKGVIQICRDHYGTGASVQDAPFSSRFDEQDAFVIFDDVEVPYERVFCEGDLNVYNNLNQGVSPGNTLQQTAIRAMVKLEFAYDLCSSILKVSNSLARPDAAEMLGEIHAYLTLTRSAIVAAEARAHDWGAGAFFPHRDLSVLRCVMPGWMTRVNQIIRAIGSHNLLCTPSLALFENPEIGDVLRKYLPGAAGMSAEQRASIMRTAWDFAGSALGSRIELYEMFYLTSQGRARIGDHMVAQRDGEWGQVREFLAKSGAMPNVDWK</sequence>
<feature type="binding site" evidence="4">
    <location>
        <begin position="146"/>
        <end position="148"/>
    </location>
    <ligand>
        <name>FAD</name>
        <dbReference type="ChEBI" id="CHEBI:57692"/>
    </ligand>
</feature>
<dbReference type="PANTHER" id="PTHR36117">
    <property type="entry name" value="4-HYDROXYPHENYLACETATE 3-MONOOXYGENASE-RELATED"/>
    <property type="match status" value="1"/>
</dbReference>
<proteinExistence type="predicted"/>
<dbReference type="PIRSF" id="PIRSF000331">
    <property type="entry name" value="HpaA_HpaB"/>
    <property type="match status" value="1"/>
</dbReference>
<feature type="domain" description="HpaB/PvcC/4-BUDH C-terminal" evidence="5">
    <location>
        <begin position="290"/>
        <end position="474"/>
    </location>
</feature>
<dbReference type="Pfam" id="PF03241">
    <property type="entry name" value="HpaB"/>
    <property type="match status" value="1"/>
</dbReference>
<feature type="domain" description="HpaB/PvcC/4-BUDH N-terminal" evidence="6">
    <location>
        <begin position="5"/>
        <end position="268"/>
    </location>
</feature>
<dbReference type="Pfam" id="PF11794">
    <property type="entry name" value="HpaB_N"/>
    <property type="match status" value="1"/>
</dbReference>
<dbReference type="Gene3D" id="1.20.140.10">
    <property type="entry name" value="Butyryl-CoA Dehydrogenase, subunit A, domain 3"/>
    <property type="match status" value="1"/>
</dbReference>
<dbReference type="PANTHER" id="PTHR36117:SF3">
    <property type="entry name" value="4-HYDROXYPHENYLACETATE 3-MONOOXYGENASE-RELATED"/>
    <property type="match status" value="1"/>
</dbReference>
<dbReference type="Proteomes" id="UP000548867">
    <property type="component" value="Unassembled WGS sequence"/>
</dbReference>
<dbReference type="GO" id="GO:0016627">
    <property type="term" value="F:oxidoreductase activity, acting on the CH-CH group of donors"/>
    <property type="evidence" value="ECO:0007669"/>
    <property type="project" value="InterPro"/>
</dbReference>
<dbReference type="InterPro" id="IPR009100">
    <property type="entry name" value="AcylCoA_DH/oxidase_NM_dom_sf"/>
</dbReference>
<dbReference type="InterPro" id="IPR024719">
    <property type="entry name" value="HpaB/PvcC/4-BUDH_C"/>
</dbReference>
<dbReference type="InterPro" id="IPR024674">
    <property type="entry name" value="HpaB/PvcC/4-BUDH_N"/>
</dbReference>
<protein>
    <submittedName>
        <fullName evidence="7">Aromatic ring hydroxylase</fullName>
    </submittedName>
</protein>
<evidence type="ECO:0000313" key="7">
    <source>
        <dbReference type="EMBL" id="MBB3955545.1"/>
    </source>
</evidence>
<dbReference type="SUPFAM" id="SSF47203">
    <property type="entry name" value="Acyl-CoA dehydrogenase C-terminal domain-like"/>
    <property type="match status" value="1"/>
</dbReference>
<keyword evidence="8" id="KW-1185">Reference proteome</keyword>
<name>A0A7W6CHF5_9SPHN</name>
<dbReference type="EMBL" id="JACIDX010000009">
    <property type="protein sequence ID" value="MBB3955545.1"/>
    <property type="molecule type" value="Genomic_DNA"/>
</dbReference>
<dbReference type="RefSeq" id="WP_183625964.1">
    <property type="nucleotide sequence ID" value="NZ_JACIDX010000009.1"/>
</dbReference>
<accession>A0A7W6CHF5</accession>
<organism evidence="7 8">
    <name type="scientific">Novosphingobium sediminicola</name>
    <dbReference type="NCBI Taxonomy" id="563162"/>
    <lineage>
        <taxon>Bacteria</taxon>
        <taxon>Pseudomonadati</taxon>
        <taxon>Pseudomonadota</taxon>
        <taxon>Alphaproteobacteria</taxon>
        <taxon>Sphingomonadales</taxon>
        <taxon>Sphingomonadaceae</taxon>
        <taxon>Novosphingobium</taxon>
    </lineage>
</organism>
<reference evidence="7 8" key="1">
    <citation type="submission" date="2020-08" db="EMBL/GenBank/DDBJ databases">
        <title>Genomic Encyclopedia of Type Strains, Phase IV (KMG-IV): sequencing the most valuable type-strain genomes for metagenomic binning, comparative biology and taxonomic classification.</title>
        <authorList>
            <person name="Goeker M."/>
        </authorList>
    </citation>
    <scope>NUCLEOTIDE SEQUENCE [LARGE SCALE GENOMIC DNA]</scope>
    <source>
        <strain evidence="7 8">DSM 27057</strain>
    </source>
</reference>
<dbReference type="AlphaFoldDB" id="A0A7W6CHF5"/>
<evidence type="ECO:0000256" key="2">
    <source>
        <dbReference type="ARBA" id="ARBA00022827"/>
    </source>
</evidence>
<dbReference type="Gene3D" id="1.10.3140.10">
    <property type="entry name" value="4-hydroxybutyryl-coa dehydratase, domain 1"/>
    <property type="match status" value="1"/>
</dbReference>
<feature type="binding site" evidence="4">
    <location>
        <position position="189"/>
    </location>
    <ligand>
        <name>FAD</name>
        <dbReference type="ChEBI" id="CHEBI:57692"/>
    </ligand>
</feature>
<keyword evidence="3" id="KW-0560">Oxidoreductase</keyword>
<gene>
    <name evidence="7" type="ORF">GGR38_002501</name>
</gene>
<evidence type="ECO:0000313" key="8">
    <source>
        <dbReference type="Proteomes" id="UP000548867"/>
    </source>
</evidence>
<evidence type="ECO:0000256" key="4">
    <source>
        <dbReference type="PIRSR" id="PIRSR000331-2"/>
    </source>
</evidence>
<dbReference type="InterPro" id="IPR036250">
    <property type="entry name" value="AcylCo_DH-like_C"/>
</dbReference>
<evidence type="ECO:0000256" key="1">
    <source>
        <dbReference type="ARBA" id="ARBA00022630"/>
    </source>
</evidence>
<dbReference type="InterPro" id="IPR046373">
    <property type="entry name" value="Acyl-CoA_Oxase/DH_mid-dom_sf"/>
</dbReference>
<evidence type="ECO:0000259" key="5">
    <source>
        <dbReference type="Pfam" id="PF03241"/>
    </source>
</evidence>
<dbReference type="Gene3D" id="2.40.110.10">
    <property type="entry name" value="Butyryl-CoA Dehydrogenase, subunit A, domain 2"/>
    <property type="match status" value="1"/>
</dbReference>
<dbReference type="InterPro" id="IPR004925">
    <property type="entry name" value="HpaB/PvcC/4-BUDH"/>
</dbReference>